<accession>A0ABQ4BMA5</accession>
<evidence type="ECO:0000313" key="2">
    <source>
        <dbReference type="EMBL" id="GIE71441.1"/>
    </source>
</evidence>
<sequence length="85" mass="8879">MATLTDRLLRSRGIVEADGFGLPPGRRVPAHDGFGFPPGRRVAGPFAGRVGVALPAGFRPMDHEGYEFSGRPPGARANALPVPCG</sequence>
<dbReference type="EMBL" id="BOMS01000125">
    <property type="protein sequence ID" value="GIE71441.1"/>
    <property type="molecule type" value="Genomic_DNA"/>
</dbReference>
<gene>
    <name evidence="2" type="ORF">Apa02nite_075490</name>
</gene>
<proteinExistence type="predicted"/>
<keyword evidence="3" id="KW-1185">Reference proteome</keyword>
<comment type="caution">
    <text evidence="2">The sequence shown here is derived from an EMBL/GenBank/DDBJ whole genome shotgun (WGS) entry which is preliminary data.</text>
</comment>
<evidence type="ECO:0000313" key="3">
    <source>
        <dbReference type="Proteomes" id="UP000624709"/>
    </source>
</evidence>
<dbReference type="Proteomes" id="UP000624709">
    <property type="component" value="Unassembled WGS sequence"/>
</dbReference>
<feature type="region of interest" description="Disordered" evidence="1">
    <location>
        <begin position="65"/>
        <end position="85"/>
    </location>
</feature>
<name>A0ABQ4BMA5_9ACTN</name>
<evidence type="ECO:0000256" key="1">
    <source>
        <dbReference type="SAM" id="MobiDB-lite"/>
    </source>
</evidence>
<protein>
    <submittedName>
        <fullName evidence="2">Uncharacterized protein</fullName>
    </submittedName>
</protein>
<organism evidence="2 3">
    <name type="scientific">Actinoplanes palleronii</name>
    <dbReference type="NCBI Taxonomy" id="113570"/>
    <lineage>
        <taxon>Bacteria</taxon>
        <taxon>Bacillati</taxon>
        <taxon>Actinomycetota</taxon>
        <taxon>Actinomycetes</taxon>
        <taxon>Micromonosporales</taxon>
        <taxon>Micromonosporaceae</taxon>
        <taxon>Actinoplanes</taxon>
    </lineage>
</organism>
<reference evidence="2 3" key="1">
    <citation type="submission" date="2021-01" db="EMBL/GenBank/DDBJ databases">
        <title>Whole genome shotgun sequence of Actinoplanes palleronii NBRC 14916.</title>
        <authorList>
            <person name="Komaki H."/>
            <person name="Tamura T."/>
        </authorList>
    </citation>
    <scope>NUCLEOTIDE SEQUENCE [LARGE SCALE GENOMIC DNA]</scope>
    <source>
        <strain evidence="2 3">NBRC 14916</strain>
    </source>
</reference>